<evidence type="ECO:0000313" key="3">
    <source>
        <dbReference type="EMBL" id="MDR6293846.1"/>
    </source>
</evidence>
<dbReference type="InterPro" id="IPR009560">
    <property type="entry name" value="DUF1176"/>
</dbReference>
<feature type="domain" description="Lysozyme inhibitor LprI-like N-terminal" evidence="2">
    <location>
        <begin position="371"/>
        <end position="429"/>
    </location>
</feature>
<organism evidence="3 4">
    <name type="scientific">Inquilinus ginsengisoli</name>
    <dbReference type="NCBI Taxonomy" id="363840"/>
    <lineage>
        <taxon>Bacteria</taxon>
        <taxon>Pseudomonadati</taxon>
        <taxon>Pseudomonadota</taxon>
        <taxon>Alphaproteobacteria</taxon>
        <taxon>Rhodospirillales</taxon>
        <taxon>Rhodospirillaceae</taxon>
        <taxon>Inquilinus</taxon>
    </lineage>
</organism>
<evidence type="ECO:0000313" key="4">
    <source>
        <dbReference type="Proteomes" id="UP001262410"/>
    </source>
</evidence>
<dbReference type="EMBL" id="JAVDPW010000014">
    <property type="protein sequence ID" value="MDR6293846.1"/>
    <property type="molecule type" value="Genomic_DNA"/>
</dbReference>
<dbReference type="Gene3D" id="1.20.1270.180">
    <property type="match status" value="1"/>
</dbReference>
<dbReference type="Pfam" id="PF06674">
    <property type="entry name" value="DUF1176"/>
    <property type="match status" value="1"/>
</dbReference>
<reference evidence="3 4" key="1">
    <citation type="submission" date="2023-07" db="EMBL/GenBank/DDBJ databases">
        <title>Sorghum-associated microbial communities from plants grown in Nebraska, USA.</title>
        <authorList>
            <person name="Schachtman D."/>
        </authorList>
    </citation>
    <scope>NUCLEOTIDE SEQUENCE [LARGE SCALE GENOMIC DNA]</scope>
    <source>
        <strain evidence="3 4">584</strain>
    </source>
</reference>
<dbReference type="Pfam" id="PF07007">
    <property type="entry name" value="LprI"/>
    <property type="match status" value="1"/>
</dbReference>
<evidence type="ECO:0000259" key="2">
    <source>
        <dbReference type="Pfam" id="PF07007"/>
    </source>
</evidence>
<dbReference type="Proteomes" id="UP001262410">
    <property type="component" value="Unassembled WGS sequence"/>
</dbReference>
<dbReference type="InterPro" id="IPR009739">
    <property type="entry name" value="LprI-like_N"/>
</dbReference>
<dbReference type="RefSeq" id="WP_309801150.1">
    <property type="nucleotide sequence ID" value="NZ_JAVDPW010000014.1"/>
</dbReference>
<feature type="chain" id="PRO_5045212646" description="Lysozyme inhibitor LprI-like N-terminal domain-containing protein" evidence="1">
    <location>
        <begin position="22"/>
        <end position="569"/>
    </location>
</feature>
<gene>
    <name evidence="3" type="ORF">E9232_006399</name>
</gene>
<feature type="signal peptide" evidence="1">
    <location>
        <begin position="1"/>
        <end position="21"/>
    </location>
</feature>
<sequence>MRHLVPIALAAACAAALPAWAAAQPSAPLYKEFKDWQIACDNGGRCEAKGFPKEDDADHLSVVRVTREPGPQGAIEITLEAEGRFAANGLALQGGGRLPAERWTDASSGDTDHRLVLRDQDGAATVLAALRGAQGLRLGNAGTVSLDGVTAALLAMDDAQGRVGTTTALVRPGDAPATTVPAAPALPVLNAPAPAPAALSAEAVQTLAAATRASQRAALSAGECFAEDKRDDAIALTATEALVQLQCIQGAYQSSYLFFRVPVRDPKAARQLVLPLPVGEPSSSFIDTDYDPAKGELTSSGRGRGPGDCGESAVWVFDGKDFQLRSFAMQDSCRGFPGDWPVLWRVAEPKAAAAAAAPAAAPAGARPSFDCSKAKAAAEVAICGSAELSQADAEIARLYSRLRGGLDDKAAAALKLDQQTFVMLRDDSFGDTVEADRLDDLGTRLRQRIAFLRKVKTGTPTGLAGAWGNGFGTIEIKPDAKNRLSVSIETVEQLAARWVCDVSGSGTESSGRLALKVDEGWGLTLSRDAAVLTVDELRPGGGDPSVSPPYCGANGSVAGAYLPLTGMPR</sequence>
<proteinExistence type="predicted"/>
<keyword evidence="4" id="KW-1185">Reference proteome</keyword>
<comment type="caution">
    <text evidence="3">The sequence shown here is derived from an EMBL/GenBank/DDBJ whole genome shotgun (WGS) entry which is preliminary data.</text>
</comment>
<evidence type="ECO:0000256" key="1">
    <source>
        <dbReference type="SAM" id="SignalP"/>
    </source>
</evidence>
<keyword evidence="1" id="KW-0732">Signal</keyword>
<name>A0ABU1JZ03_9PROT</name>
<protein>
    <recommendedName>
        <fullName evidence="2">Lysozyme inhibitor LprI-like N-terminal domain-containing protein</fullName>
    </recommendedName>
</protein>
<accession>A0ABU1JZ03</accession>